<protein>
    <recommendedName>
        <fullName evidence="1">Reverse transcriptase/retrotransposon-derived protein RNase H-like domain-containing protein</fullName>
    </recommendedName>
</protein>
<evidence type="ECO:0000313" key="2">
    <source>
        <dbReference type="EMBL" id="GFY00110.1"/>
    </source>
</evidence>
<organism evidence="2 3">
    <name type="scientific">Trichonephila clavipes</name>
    <name type="common">Golden silk orbweaver</name>
    <name type="synonym">Nephila clavipes</name>
    <dbReference type="NCBI Taxonomy" id="2585209"/>
    <lineage>
        <taxon>Eukaryota</taxon>
        <taxon>Metazoa</taxon>
        <taxon>Ecdysozoa</taxon>
        <taxon>Arthropoda</taxon>
        <taxon>Chelicerata</taxon>
        <taxon>Arachnida</taxon>
        <taxon>Araneae</taxon>
        <taxon>Araneomorphae</taxon>
        <taxon>Entelegynae</taxon>
        <taxon>Araneoidea</taxon>
        <taxon>Nephilidae</taxon>
        <taxon>Trichonephila</taxon>
    </lineage>
</organism>
<evidence type="ECO:0000313" key="3">
    <source>
        <dbReference type="Proteomes" id="UP000887159"/>
    </source>
</evidence>
<dbReference type="Pfam" id="PF17919">
    <property type="entry name" value="RT_RNaseH_2"/>
    <property type="match status" value="1"/>
</dbReference>
<evidence type="ECO:0000259" key="1">
    <source>
        <dbReference type="Pfam" id="PF17919"/>
    </source>
</evidence>
<name>A0A8X6VBJ2_TRICX</name>
<gene>
    <name evidence="2" type="ORF">TNCV_1342081</name>
</gene>
<dbReference type="InterPro" id="IPR041577">
    <property type="entry name" value="RT_RNaseH_2"/>
</dbReference>
<dbReference type="SUPFAM" id="SSF56672">
    <property type="entry name" value="DNA/RNA polymerases"/>
    <property type="match status" value="1"/>
</dbReference>
<reference evidence="2" key="1">
    <citation type="submission" date="2020-08" db="EMBL/GenBank/DDBJ databases">
        <title>Multicomponent nature underlies the extraordinary mechanical properties of spider dragline silk.</title>
        <authorList>
            <person name="Kono N."/>
            <person name="Nakamura H."/>
            <person name="Mori M."/>
            <person name="Yoshida Y."/>
            <person name="Ohtoshi R."/>
            <person name="Malay A.D."/>
            <person name="Moran D.A.P."/>
            <person name="Tomita M."/>
            <person name="Numata K."/>
            <person name="Arakawa K."/>
        </authorList>
    </citation>
    <scope>NUCLEOTIDE SEQUENCE</scope>
</reference>
<feature type="domain" description="Reverse transcriptase/retrotransposon-derived protein RNase H-like" evidence="1">
    <location>
        <begin position="41"/>
        <end position="101"/>
    </location>
</feature>
<comment type="caution">
    <text evidence="2">The sequence shown here is derived from an EMBL/GenBank/DDBJ whole genome shotgun (WGS) entry which is preliminary data.</text>
</comment>
<proteinExistence type="predicted"/>
<sequence length="114" mass="13118">MNDSRSNTRRGLINVDNPCCLDGYFERDKVDTLSSPKARADTTLLRHPISRAKLRFWINISDNAVGGSFMQLRQNDSKPIAFLSEKLSKSQQKWSTCNKELQQCEMFPSHARLR</sequence>
<keyword evidence="3" id="KW-1185">Reference proteome</keyword>
<dbReference type="EMBL" id="BMAU01021216">
    <property type="protein sequence ID" value="GFY00110.1"/>
    <property type="molecule type" value="Genomic_DNA"/>
</dbReference>
<dbReference type="InterPro" id="IPR043502">
    <property type="entry name" value="DNA/RNA_pol_sf"/>
</dbReference>
<dbReference type="GO" id="GO:0071897">
    <property type="term" value="P:DNA biosynthetic process"/>
    <property type="evidence" value="ECO:0007669"/>
    <property type="project" value="UniProtKB-ARBA"/>
</dbReference>
<accession>A0A8X6VBJ2</accession>
<dbReference type="AlphaFoldDB" id="A0A8X6VBJ2"/>
<dbReference type="Proteomes" id="UP000887159">
    <property type="component" value="Unassembled WGS sequence"/>
</dbReference>